<gene>
    <name evidence="3" type="ORF">GUJ93_ZPchr0013g37190</name>
</gene>
<evidence type="ECO:0000256" key="2">
    <source>
        <dbReference type="SAM" id="SignalP"/>
    </source>
</evidence>
<proteinExistence type="predicted"/>
<feature type="signal peptide" evidence="2">
    <location>
        <begin position="1"/>
        <end position="23"/>
    </location>
</feature>
<organism evidence="3 4">
    <name type="scientific">Zizania palustris</name>
    <name type="common">Northern wild rice</name>
    <dbReference type="NCBI Taxonomy" id="103762"/>
    <lineage>
        <taxon>Eukaryota</taxon>
        <taxon>Viridiplantae</taxon>
        <taxon>Streptophyta</taxon>
        <taxon>Embryophyta</taxon>
        <taxon>Tracheophyta</taxon>
        <taxon>Spermatophyta</taxon>
        <taxon>Magnoliopsida</taxon>
        <taxon>Liliopsida</taxon>
        <taxon>Poales</taxon>
        <taxon>Poaceae</taxon>
        <taxon>BOP clade</taxon>
        <taxon>Oryzoideae</taxon>
        <taxon>Oryzeae</taxon>
        <taxon>Zizaniinae</taxon>
        <taxon>Zizania</taxon>
    </lineage>
</organism>
<evidence type="ECO:0000313" key="4">
    <source>
        <dbReference type="Proteomes" id="UP000729402"/>
    </source>
</evidence>
<name>A0A8J5X3C6_ZIZPA</name>
<keyword evidence="2" id="KW-0732">Signal</keyword>
<evidence type="ECO:0008006" key="5">
    <source>
        <dbReference type="Google" id="ProtNLM"/>
    </source>
</evidence>
<sequence>MSHLPEPFFFLQTCALVLGLTCALPPCKGSQLLLFFLFGRAYALRLPSLLACLCVFVLCCARDDMAATGQSQQGRILYIHAAWMRTPPRLAGWLDRAHGPACRCTPASGAVHAWTRCTEAGRKSRRGFTWALAFHWRRGEEEVGGRRMLMRPAGPRPAGKKRMAGKPDRKATWTWQISPRGRERESTAEPVRVGPE</sequence>
<dbReference type="AlphaFoldDB" id="A0A8J5X3C6"/>
<feature type="chain" id="PRO_5035328223" description="Secreted protein" evidence="2">
    <location>
        <begin position="24"/>
        <end position="196"/>
    </location>
</feature>
<comment type="caution">
    <text evidence="3">The sequence shown here is derived from an EMBL/GenBank/DDBJ whole genome shotgun (WGS) entry which is preliminary data.</text>
</comment>
<evidence type="ECO:0000256" key="1">
    <source>
        <dbReference type="SAM" id="MobiDB-lite"/>
    </source>
</evidence>
<dbReference type="Proteomes" id="UP000729402">
    <property type="component" value="Unassembled WGS sequence"/>
</dbReference>
<feature type="region of interest" description="Disordered" evidence="1">
    <location>
        <begin position="149"/>
        <end position="196"/>
    </location>
</feature>
<keyword evidence="4" id="KW-1185">Reference proteome</keyword>
<accession>A0A8J5X3C6</accession>
<protein>
    <recommendedName>
        <fullName evidence="5">Secreted protein</fullName>
    </recommendedName>
</protein>
<reference evidence="3" key="1">
    <citation type="journal article" date="2021" name="bioRxiv">
        <title>Whole Genome Assembly and Annotation of Northern Wild Rice, Zizania palustris L., Supports a Whole Genome Duplication in the Zizania Genus.</title>
        <authorList>
            <person name="Haas M."/>
            <person name="Kono T."/>
            <person name="Macchietto M."/>
            <person name="Millas R."/>
            <person name="McGilp L."/>
            <person name="Shao M."/>
            <person name="Duquette J."/>
            <person name="Hirsch C.N."/>
            <person name="Kimball J."/>
        </authorList>
    </citation>
    <scope>NUCLEOTIDE SEQUENCE</scope>
    <source>
        <tissue evidence="3">Fresh leaf tissue</tissue>
    </source>
</reference>
<reference evidence="3" key="2">
    <citation type="submission" date="2021-02" db="EMBL/GenBank/DDBJ databases">
        <authorList>
            <person name="Kimball J.A."/>
            <person name="Haas M.W."/>
            <person name="Macchietto M."/>
            <person name="Kono T."/>
            <person name="Duquette J."/>
            <person name="Shao M."/>
        </authorList>
    </citation>
    <scope>NUCLEOTIDE SEQUENCE</scope>
    <source>
        <tissue evidence="3">Fresh leaf tissue</tissue>
    </source>
</reference>
<dbReference type="EMBL" id="JAAALK010000079">
    <property type="protein sequence ID" value="KAG8096517.1"/>
    <property type="molecule type" value="Genomic_DNA"/>
</dbReference>
<evidence type="ECO:0000313" key="3">
    <source>
        <dbReference type="EMBL" id="KAG8096517.1"/>
    </source>
</evidence>